<feature type="compositionally biased region" description="Basic and acidic residues" evidence="1">
    <location>
        <begin position="1"/>
        <end position="11"/>
    </location>
</feature>
<dbReference type="WBParaSite" id="nRc.2.0.1.t43036-RA">
    <property type="protein sequence ID" value="nRc.2.0.1.t43036-RA"/>
    <property type="gene ID" value="nRc.2.0.1.g43036"/>
</dbReference>
<evidence type="ECO:0000313" key="4">
    <source>
        <dbReference type="WBParaSite" id="nRc.2.0.1.t43036-RA"/>
    </source>
</evidence>
<feature type="transmembrane region" description="Helical" evidence="2">
    <location>
        <begin position="36"/>
        <end position="61"/>
    </location>
</feature>
<organism evidence="3 4">
    <name type="scientific">Romanomermis culicivorax</name>
    <name type="common">Nematode worm</name>
    <dbReference type="NCBI Taxonomy" id="13658"/>
    <lineage>
        <taxon>Eukaryota</taxon>
        <taxon>Metazoa</taxon>
        <taxon>Ecdysozoa</taxon>
        <taxon>Nematoda</taxon>
        <taxon>Enoplea</taxon>
        <taxon>Dorylaimia</taxon>
        <taxon>Mermithida</taxon>
        <taxon>Mermithoidea</taxon>
        <taxon>Mermithidae</taxon>
        <taxon>Romanomermis</taxon>
    </lineage>
</organism>
<proteinExistence type="predicted"/>
<accession>A0A915KW56</accession>
<feature type="compositionally biased region" description="Polar residues" evidence="1">
    <location>
        <begin position="12"/>
        <end position="23"/>
    </location>
</feature>
<feature type="transmembrane region" description="Helical" evidence="2">
    <location>
        <begin position="67"/>
        <end position="90"/>
    </location>
</feature>
<evidence type="ECO:0000256" key="1">
    <source>
        <dbReference type="SAM" id="MobiDB-lite"/>
    </source>
</evidence>
<keyword evidence="2" id="KW-0812">Transmembrane</keyword>
<evidence type="ECO:0000313" key="3">
    <source>
        <dbReference type="Proteomes" id="UP000887565"/>
    </source>
</evidence>
<protein>
    <submittedName>
        <fullName evidence="4">Uncharacterized protein</fullName>
    </submittedName>
</protein>
<dbReference type="AlphaFoldDB" id="A0A915KW56"/>
<keyword evidence="3" id="KW-1185">Reference proteome</keyword>
<keyword evidence="2" id="KW-0472">Membrane</keyword>
<dbReference type="Proteomes" id="UP000887565">
    <property type="component" value="Unplaced"/>
</dbReference>
<feature type="region of interest" description="Disordered" evidence="1">
    <location>
        <begin position="1"/>
        <end position="29"/>
    </location>
</feature>
<name>A0A915KW56_ROMCU</name>
<evidence type="ECO:0000256" key="2">
    <source>
        <dbReference type="SAM" id="Phobius"/>
    </source>
</evidence>
<reference evidence="4" key="1">
    <citation type="submission" date="2022-11" db="UniProtKB">
        <authorList>
            <consortium name="WormBaseParasite"/>
        </authorList>
    </citation>
    <scope>IDENTIFICATION</scope>
</reference>
<sequence length="144" mass="16257">MSRMDNSRKVANDSSSTTVTLGNVSRKPKTPSVDQYSFMILVFLINLLTMPIFVYIVGPYIVQNGEFVGLIGIIFCLITWLLAVSALTIASMSDPGYLPRATLMFEEHLRKLYTKYTTKNAIMTVKVAGVYVFSKWCTTCHHFR</sequence>
<keyword evidence="2" id="KW-1133">Transmembrane helix</keyword>